<sequence length="266" mass="30320">MKHQQILDKLAVRFLVQALDESFARTMTWGITAKEFSLDLQNQIWQKILSRWNCVLQEKDTKEVSAAYKQKTILAMAVIAHKYGLNIDSILPQALAAIDALNAAVELSDDFERWSPQIKAFLQTPPQPLKRRPAMPDNITFFRLQDVVSIQSRKRFYAAYVHRDTGINECPVIEFYDGVFDHVPSLEEIQKLPARGAHYQDGRVRISRYAVAQMKYLPDPANQVKLIAAAVAQPPSGKHLEASVGLYELTDIFTLQKALEYLFRTT</sequence>
<evidence type="ECO:0000313" key="2">
    <source>
        <dbReference type="Proteomes" id="UP000254927"/>
    </source>
</evidence>
<dbReference type="RefSeq" id="WP_074898395.1">
    <property type="nucleotide sequence ID" value="NZ_CP031252.1"/>
</dbReference>
<gene>
    <name evidence="1" type="ORF">NCTC10660_01773</name>
</gene>
<protein>
    <submittedName>
        <fullName evidence="1">Uncharacterized protein</fullName>
    </submittedName>
</protein>
<organism evidence="1 2">
    <name type="scientific">Neisseria elongata</name>
    <dbReference type="NCBI Taxonomy" id="495"/>
    <lineage>
        <taxon>Bacteria</taxon>
        <taxon>Pseudomonadati</taxon>
        <taxon>Pseudomonadota</taxon>
        <taxon>Betaproteobacteria</taxon>
        <taxon>Neisseriales</taxon>
        <taxon>Neisseriaceae</taxon>
        <taxon>Neisseria</taxon>
    </lineage>
</organism>
<dbReference type="GeneID" id="93352758"/>
<accession>A0A378TZC9</accession>
<dbReference type="EMBL" id="UGQW01000002">
    <property type="protein sequence ID" value="STZ68266.1"/>
    <property type="molecule type" value="Genomic_DNA"/>
</dbReference>
<dbReference type="AlphaFoldDB" id="A0A378TZC9"/>
<name>A0A378TZC9_NEIEL</name>
<proteinExistence type="predicted"/>
<dbReference type="Proteomes" id="UP000254927">
    <property type="component" value="Unassembled WGS sequence"/>
</dbReference>
<reference evidence="1 2" key="1">
    <citation type="submission" date="2018-06" db="EMBL/GenBank/DDBJ databases">
        <authorList>
            <consortium name="Pathogen Informatics"/>
            <person name="Doyle S."/>
        </authorList>
    </citation>
    <scope>NUCLEOTIDE SEQUENCE [LARGE SCALE GENOMIC DNA]</scope>
    <source>
        <strain evidence="1 2">NCTC10660</strain>
    </source>
</reference>
<evidence type="ECO:0000313" key="1">
    <source>
        <dbReference type="EMBL" id="STZ68266.1"/>
    </source>
</evidence>